<evidence type="ECO:0000256" key="1">
    <source>
        <dbReference type="SAM" id="MobiDB-lite"/>
    </source>
</evidence>
<dbReference type="Proteomes" id="UP000054248">
    <property type="component" value="Unassembled WGS sequence"/>
</dbReference>
<feature type="compositionally biased region" description="Low complexity" evidence="1">
    <location>
        <begin position="25"/>
        <end position="42"/>
    </location>
</feature>
<organism evidence="2 3">
    <name type="scientific">Tulasnella calospora MUT 4182</name>
    <dbReference type="NCBI Taxonomy" id="1051891"/>
    <lineage>
        <taxon>Eukaryota</taxon>
        <taxon>Fungi</taxon>
        <taxon>Dikarya</taxon>
        <taxon>Basidiomycota</taxon>
        <taxon>Agaricomycotina</taxon>
        <taxon>Agaricomycetes</taxon>
        <taxon>Cantharellales</taxon>
        <taxon>Tulasnellaceae</taxon>
        <taxon>Tulasnella</taxon>
    </lineage>
</organism>
<dbReference type="HOGENOM" id="CLU_630371_0_0_1"/>
<protein>
    <recommendedName>
        <fullName evidence="4">FAR1 domain-containing protein</fullName>
    </recommendedName>
</protein>
<dbReference type="AlphaFoldDB" id="A0A0C3LF18"/>
<dbReference type="OrthoDB" id="2402896at2759"/>
<dbReference type="EMBL" id="KN823191">
    <property type="protein sequence ID" value="KIO20037.1"/>
    <property type="molecule type" value="Genomic_DNA"/>
</dbReference>
<feature type="compositionally biased region" description="Pro residues" evidence="1">
    <location>
        <begin position="12"/>
        <end position="24"/>
    </location>
</feature>
<evidence type="ECO:0008006" key="4">
    <source>
        <dbReference type="Google" id="ProtNLM"/>
    </source>
</evidence>
<evidence type="ECO:0000313" key="2">
    <source>
        <dbReference type="EMBL" id="KIO20037.1"/>
    </source>
</evidence>
<reference evidence="2 3" key="1">
    <citation type="submission" date="2014-04" db="EMBL/GenBank/DDBJ databases">
        <authorList>
            <consortium name="DOE Joint Genome Institute"/>
            <person name="Kuo A."/>
            <person name="Girlanda M."/>
            <person name="Perotto S."/>
            <person name="Kohler A."/>
            <person name="Nagy L.G."/>
            <person name="Floudas D."/>
            <person name="Copeland A."/>
            <person name="Barry K.W."/>
            <person name="Cichocki N."/>
            <person name="Veneault-Fourrey C."/>
            <person name="LaButti K."/>
            <person name="Lindquist E.A."/>
            <person name="Lipzen A."/>
            <person name="Lundell T."/>
            <person name="Morin E."/>
            <person name="Murat C."/>
            <person name="Sun H."/>
            <person name="Tunlid A."/>
            <person name="Henrissat B."/>
            <person name="Grigoriev I.V."/>
            <person name="Hibbett D.S."/>
            <person name="Martin F."/>
            <person name="Nordberg H.P."/>
            <person name="Cantor M.N."/>
            <person name="Hua S.X."/>
        </authorList>
    </citation>
    <scope>NUCLEOTIDE SEQUENCE [LARGE SCALE GENOMIC DNA]</scope>
    <source>
        <strain evidence="2 3">MUT 4182</strain>
    </source>
</reference>
<keyword evidence="3" id="KW-1185">Reference proteome</keyword>
<name>A0A0C3LF18_9AGAM</name>
<feature type="region of interest" description="Disordered" evidence="1">
    <location>
        <begin position="121"/>
        <end position="207"/>
    </location>
</feature>
<reference evidence="3" key="2">
    <citation type="submission" date="2015-01" db="EMBL/GenBank/DDBJ databases">
        <title>Evolutionary Origins and Diversification of the Mycorrhizal Mutualists.</title>
        <authorList>
            <consortium name="DOE Joint Genome Institute"/>
            <consortium name="Mycorrhizal Genomics Consortium"/>
            <person name="Kohler A."/>
            <person name="Kuo A."/>
            <person name="Nagy L.G."/>
            <person name="Floudas D."/>
            <person name="Copeland A."/>
            <person name="Barry K.W."/>
            <person name="Cichocki N."/>
            <person name="Veneault-Fourrey C."/>
            <person name="LaButti K."/>
            <person name="Lindquist E.A."/>
            <person name="Lipzen A."/>
            <person name="Lundell T."/>
            <person name="Morin E."/>
            <person name="Murat C."/>
            <person name="Riley R."/>
            <person name="Ohm R."/>
            <person name="Sun H."/>
            <person name="Tunlid A."/>
            <person name="Henrissat B."/>
            <person name="Grigoriev I.V."/>
            <person name="Hibbett D.S."/>
            <person name="Martin F."/>
        </authorList>
    </citation>
    <scope>NUCLEOTIDE SEQUENCE [LARGE SCALE GENOMIC DNA]</scope>
    <source>
        <strain evidence="3">MUT 4182</strain>
    </source>
</reference>
<dbReference type="PANTHER" id="PTHR47718">
    <property type="entry name" value="OS01G0519700 PROTEIN"/>
    <property type="match status" value="1"/>
</dbReference>
<feature type="compositionally biased region" description="Low complexity" evidence="1">
    <location>
        <begin position="50"/>
        <end position="66"/>
    </location>
</feature>
<feature type="compositionally biased region" description="Low complexity" evidence="1">
    <location>
        <begin position="1"/>
        <end position="11"/>
    </location>
</feature>
<feature type="compositionally biased region" description="Basic residues" evidence="1">
    <location>
        <begin position="163"/>
        <end position="172"/>
    </location>
</feature>
<feature type="region of interest" description="Disordered" evidence="1">
    <location>
        <begin position="1"/>
        <end position="85"/>
    </location>
</feature>
<evidence type="ECO:0000313" key="3">
    <source>
        <dbReference type="Proteomes" id="UP000054248"/>
    </source>
</evidence>
<accession>A0A0C3LF18</accession>
<dbReference type="STRING" id="1051891.A0A0C3LF18"/>
<gene>
    <name evidence="2" type="ORF">M407DRAFT_30297</name>
</gene>
<sequence>MSRLSLQLPLTLPVPLPLQSPPPTRSLSASREGSESSSDSGSSSGGSWGGVRHSSPPSDMSTSPSTVLASIPSSHPLGSIREDSRLEQAIKEEPVEIVDLTGETPSPVKVQVQKRCPSLIILSSDEDRQSPPRKRRRHLSSTMKAGAIAQPVDDDQQPQGTRRTSKSTHKKSSIILLSDSDSDSDLNPLPRPPPRHQSPVPTLPAIQQPAPTSLVWGREYDTLELAEAAVKLDAEEHGFIMVRGQSIKEEDGTIRKRTMRCKCYRQPVEYHDLSLHPSDHREGKSFRTGCFAHVNIRRVNGSPSFYLSLVDTSHNHLRTLPLGGHAQSRPTEQQRQFIAKYAEHGGFSRQQMLHMLETEGIGHQLEPRQMTNVINQSRRDAQAEIQALGGDIAAVIAALEEKQREDPRWQYRGISNMLSRTFMDPSYICLGSRWP</sequence>
<proteinExistence type="predicted"/>